<evidence type="ECO:0000256" key="6">
    <source>
        <dbReference type="ARBA" id="ARBA00023004"/>
    </source>
</evidence>
<evidence type="ECO:0000256" key="4">
    <source>
        <dbReference type="ARBA" id="ARBA00022729"/>
    </source>
</evidence>
<dbReference type="Pfam" id="PF03918">
    <property type="entry name" value="CcmH"/>
    <property type="match status" value="1"/>
</dbReference>
<accession>A0A917I4J1</accession>
<dbReference type="AlphaFoldDB" id="A0A917I4J1"/>
<dbReference type="InterPro" id="IPR005616">
    <property type="entry name" value="CcmH/CycL/Ccl2/NrfF_N"/>
</dbReference>
<dbReference type="InterPro" id="IPR051263">
    <property type="entry name" value="C-type_cytochrome_biogenesis"/>
</dbReference>
<evidence type="ECO:0000313" key="13">
    <source>
        <dbReference type="Proteomes" id="UP000603912"/>
    </source>
</evidence>
<keyword evidence="3 9" id="KW-0479">Metal-binding</keyword>
<protein>
    <recommendedName>
        <fullName evidence="9">Cytochrome c-type biogenesis protein</fullName>
    </recommendedName>
</protein>
<dbReference type="Gene3D" id="1.10.8.640">
    <property type="entry name" value="Cytochrome C biogenesis protein"/>
    <property type="match status" value="1"/>
</dbReference>
<gene>
    <name evidence="12" type="ORF">GCM10007036_13000</name>
</gene>
<keyword evidence="5" id="KW-0201">Cytochrome c-type biogenesis</keyword>
<keyword evidence="2 9" id="KW-0349">Heme</keyword>
<evidence type="ECO:0000256" key="7">
    <source>
        <dbReference type="ARBA" id="ARBA00037230"/>
    </source>
</evidence>
<dbReference type="FunFam" id="1.10.8.640:FF:000001">
    <property type="entry name" value="Cytochrome c-type biogenesis protein"/>
    <property type="match status" value="1"/>
</dbReference>
<evidence type="ECO:0000256" key="10">
    <source>
        <dbReference type="SAM" id="MobiDB-lite"/>
    </source>
</evidence>
<dbReference type="EMBL" id="BMES01000001">
    <property type="protein sequence ID" value="GGH14007.1"/>
    <property type="molecule type" value="Genomic_DNA"/>
</dbReference>
<dbReference type="PANTHER" id="PTHR47870">
    <property type="entry name" value="CYTOCHROME C-TYPE BIOGENESIS PROTEIN CCMH"/>
    <property type="match status" value="1"/>
</dbReference>
<keyword evidence="4 9" id="KW-0732">Signal</keyword>
<evidence type="ECO:0000256" key="1">
    <source>
        <dbReference type="ARBA" id="ARBA00010342"/>
    </source>
</evidence>
<proteinExistence type="inferred from homology"/>
<keyword evidence="9" id="KW-0472">Membrane</keyword>
<reference evidence="12" key="2">
    <citation type="submission" date="2020-09" db="EMBL/GenBank/DDBJ databases">
        <authorList>
            <person name="Sun Q."/>
            <person name="Zhou Y."/>
        </authorList>
    </citation>
    <scope>NUCLEOTIDE SEQUENCE</scope>
    <source>
        <strain evidence="12">CGMCC 1.12214</strain>
    </source>
</reference>
<name>A0A917I4J1_9HYPH</name>
<keyword evidence="9" id="KW-1133">Transmembrane helix</keyword>
<organism evidence="12 13">
    <name type="scientific">Alsobacter metallidurans</name>
    <dbReference type="NCBI Taxonomy" id="340221"/>
    <lineage>
        <taxon>Bacteria</taxon>
        <taxon>Pseudomonadati</taxon>
        <taxon>Pseudomonadota</taxon>
        <taxon>Alphaproteobacteria</taxon>
        <taxon>Hyphomicrobiales</taxon>
        <taxon>Alsobacteraceae</taxon>
        <taxon>Alsobacter</taxon>
    </lineage>
</organism>
<feature type="chain" id="PRO_5038163685" description="Cytochrome c-type biogenesis protein" evidence="9">
    <location>
        <begin position="25"/>
        <end position="171"/>
    </location>
</feature>
<keyword evidence="13" id="KW-1185">Reference proteome</keyword>
<dbReference type="PANTHER" id="PTHR47870:SF1">
    <property type="entry name" value="CYTOCHROME C-TYPE BIOGENESIS PROTEIN CCMH"/>
    <property type="match status" value="1"/>
</dbReference>
<comment type="caution">
    <text evidence="12">The sequence shown here is derived from an EMBL/GenBank/DDBJ whole genome shotgun (WGS) entry which is preliminary data.</text>
</comment>
<evidence type="ECO:0000259" key="11">
    <source>
        <dbReference type="Pfam" id="PF03918"/>
    </source>
</evidence>
<feature type="region of interest" description="Disordered" evidence="10">
    <location>
        <begin position="150"/>
        <end position="171"/>
    </location>
</feature>
<keyword evidence="9" id="KW-0812">Transmembrane</keyword>
<dbReference type="GO" id="GO:0017004">
    <property type="term" value="P:cytochrome complex assembly"/>
    <property type="evidence" value="ECO:0007669"/>
    <property type="project" value="UniProtKB-KW"/>
</dbReference>
<dbReference type="GO" id="GO:0005886">
    <property type="term" value="C:plasma membrane"/>
    <property type="evidence" value="ECO:0007669"/>
    <property type="project" value="TreeGrafter"/>
</dbReference>
<keyword evidence="6 9" id="KW-0408">Iron</keyword>
<reference evidence="12" key="1">
    <citation type="journal article" date="2014" name="Int. J. Syst. Evol. Microbiol.">
        <title>Complete genome sequence of Corynebacterium casei LMG S-19264T (=DSM 44701T), isolated from a smear-ripened cheese.</title>
        <authorList>
            <consortium name="US DOE Joint Genome Institute (JGI-PGF)"/>
            <person name="Walter F."/>
            <person name="Albersmeier A."/>
            <person name="Kalinowski J."/>
            <person name="Ruckert C."/>
        </authorList>
    </citation>
    <scope>NUCLEOTIDE SEQUENCE</scope>
    <source>
        <strain evidence="12">CGMCC 1.12214</strain>
    </source>
</reference>
<evidence type="ECO:0000256" key="9">
    <source>
        <dbReference type="RuleBase" id="RU364112"/>
    </source>
</evidence>
<evidence type="ECO:0000256" key="2">
    <source>
        <dbReference type="ARBA" id="ARBA00022617"/>
    </source>
</evidence>
<dbReference type="CDD" id="cd16378">
    <property type="entry name" value="CcmH_N"/>
    <property type="match status" value="1"/>
</dbReference>
<sequence>MSMRKLAASGLIAAALLASAPAWAVNPDEVLPDPAMEARARALSTELRCLVCQNQSIDDSDAPLARDLRVIVREKIKAGESDGAIKSYLVDRYGEFVLLKPSFSARTALLWAGPFAVLLGGVAVVWINGRRRRDEVATLSAEEEAAIRSLLDETPAESASPVTSPRTGSRS</sequence>
<evidence type="ECO:0000256" key="3">
    <source>
        <dbReference type="ARBA" id="ARBA00022723"/>
    </source>
</evidence>
<feature type="signal peptide" evidence="9">
    <location>
        <begin position="1"/>
        <end position="24"/>
    </location>
</feature>
<comment type="function">
    <text evidence="7">Required for the biogenesis of c-type cytochromes. Possible subunit of a heme lyase.</text>
</comment>
<evidence type="ECO:0000256" key="8">
    <source>
        <dbReference type="ARBA" id="ARBA00060491"/>
    </source>
</evidence>
<feature type="transmembrane region" description="Helical" evidence="9">
    <location>
        <begin position="108"/>
        <end position="127"/>
    </location>
</feature>
<evidence type="ECO:0000313" key="12">
    <source>
        <dbReference type="EMBL" id="GGH14007.1"/>
    </source>
</evidence>
<feature type="domain" description="CcmH/CycL/Ccl2/NrfF N-terminal" evidence="11">
    <location>
        <begin position="13"/>
        <end position="151"/>
    </location>
</feature>
<comment type="subcellular location">
    <subcellularLocation>
        <location evidence="8">Membrane</location>
        <topology evidence="8">Single-pass membrane protein</topology>
        <orientation evidence="8">Periplasmic side</orientation>
    </subcellularLocation>
</comment>
<dbReference type="InterPro" id="IPR038297">
    <property type="entry name" value="CcmH/CycL/NrfF/Ccl2_sf"/>
</dbReference>
<dbReference type="GO" id="GO:0046872">
    <property type="term" value="F:metal ion binding"/>
    <property type="evidence" value="ECO:0007669"/>
    <property type="project" value="UniProtKB-KW"/>
</dbReference>
<feature type="compositionally biased region" description="Polar residues" evidence="10">
    <location>
        <begin position="160"/>
        <end position="171"/>
    </location>
</feature>
<comment type="similarity">
    <text evidence="1 9">Belongs to the CcmH/CycL/Ccl2/NrfF family.</text>
</comment>
<evidence type="ECO:0000256" key="5">
    <source>
        <dbReference type="ARBA" id="ARBA00022748"/>
    </source>
</evidence>
<dbReference type="Proteomes" id="UP000603912">
    <property type="component" value="Unassembled WGS sequence"/>
</dbReference>